<protein>
    <submittedName>
        <fullName evidence="2">Uncharacterized protein</fullName>
    </submittedName>
</protein>
<dbReference type="AlphaFoldDB" id="A0AAV7Y651"/>
<name>A0AAV7Y651_9EUKA</name>
<feature type="chain" id="PRO_5043428950" evidence="1">
    <location>
        <begin position="19"/>
        <end position="313"/>
    </location>
</feature>
<evidence type="ECO:0000313" key="2">
    <source>
        <dbReference type="EMBL" id="KAJ3424095.1"/>
    </source>
</evidence>
<evidence type="ECO:0000313" key="3">
    <source>
        <dbReference type="Proteomes" id="UP001146793"/>
    </source>
</evidence>
<organism evidence="2 3">
    <name type="scientific">Anaeramoeba flamelloides</name>
    <dbReference type="NCBI Taxonomy" id="1746091"/>
    <lineage>
        <taxon>Eukaryota</taxon>
        <taxon>Metamonada</taxon>
        <taxon>Anaeramoebidae</taxon>
        <taxon>Anaeramoeba</taxon>
    </lineage>
</organism>
<dbReference type="Proteomes" id="UP001146793">
    <property type="component" value="Unassembled WGS sequence"/>
</dbReference>
<proteinExistence type="predicted"/>
<feature type="signal peptide" evidence="1">
    <location>
        <begin position="1"/>
        <end position="18"/>
    </location>
</feature>
<comment type="caution">
    <text evidence="2">The sequence shown here is derived from an EMBL/GenBank/DDBJ whole genome shotgun (WGS) entry which is preliminary data.</text>
</comment>
<gene>
    <name evidence="2" type="ORF">M0812_29727</name>
</gene>
<evidence type="ECO:0000256" key="1">
    <source>
        <dbReference type="SAM" id="SignalP"/>
    </source>
</evidence>
<dbReference type="EMBL" id="JANTQA010000075">
    <property type="protein sequence ID" value="KAJ3424095.1"/>
    <property type="molecule type" value="Genomic_DNA"/>
</dbReference>
<sequence length="313" mass="35060">MGLFKLFILLCLISCVLSVDLYGMRSPAELVKVNSENGTITPVGGIYTHEAVGDNVGCLDSKNGIYYFMGTNLETAKIDLLGMDIHTADIKYKIPTTFVTEGYVGVAQIVQCVDGSDDVIIMGRDPKYDHKHNLVRVTPQTNTWKELNQFNFLDPLGGGHTLSGETVWIELSVNISGKYSHKLFGFDINTGKQVFEINDDDYYTTGLNYDKESGMVLGIGIVPQFTHRVIMQLNPKTGIITRLFDLPSTYFLATPPTTINSKDSIGWYIMNDRKVDEPWKLVTLDYNKQAIVKNVNLCPNPKDCLRGLEYYDI</sequence>
<reference evidence="2" key="1">
    <citation type="submission" date="2022-08" db="EMBL/GenBank/DDBJ databases">
        <title>Novel sulphate-reducing endosymbionts in the free-living metamonad Anaeramoeba.</title>
        <authorList>
            <person name="Jerlstrom-Hultqvist J."/>
            <person name="Cepicka I."/>
            <person name="Gallot-Lavallee L."/>
            <person name="Salas-Leiva D."/>
            <person name="Curtis B.A."/>
            <person name="Zahonova K."/>
            <person name="Pipaliya S."/>
            <person name="Dacks J."/>
            <person name="Roger A.J."/>
        </authorList>
    </citation>
    <scope>NUCLEOTIDE SEQUENCE</scope>
    <source>
        <strain evidence="2">Busselton2</strain>
    </source>
</reference>
<keyword evidence="1" id="KW-0732">Signal</keyword>
<accession>A0AAV7Y651</accession>